<dbReference type="EMBL" id="CP145132">
    <property type="protein sequence ID" value="WWC55066.1"/>
    <property type="molecule type" value="Genomic_DNA"/>
</dbReference>
<comment type="similarity">
    <text evidence="1 6">Belongs to the peptidase S14 family.</text>
</comment>
<protein>
    <recommendedName>
        <fullName evidence="6">ATP-dependent Clp protease proteolytic subunit</fullName>
    </recommendedName>
</protein>
<dbReference type="GO" id="GO:0006508">
    <property type="term" value="P:proteolysis"/>
    <property type="evidence" value="ECO:0007669"/>
    <property type="project" value="UniProtKB-KW"/>
</dbReference>
<evidence type="ECO:0000313" key="7">
    <source>
        <dbReference type="EMBL" id="WWC55066.1"/>
    </source>
</evidence>
<evidence type="ECO:0000256" key="4">
    <source>
        <dbReference type="ARBA" id="ARBA00022801"/>
    </source>
</evidence>
<dbReference type="PANTHER" id="PTHR10381:SF70">
    <property type="entry name" value="ATP-DEPENDENT CLP PROTEASE PROTEOLYTIC SUBUNIT"/>
    <property type="match status" value="1"/>
</dbReference>
<dbReference type="Gene3D" id="3.90.226.10">
    <property type="entry name" value="2-enoyl-CoA Hydratase, Chain A, domain 1"/>
    <property type="match status" value="1"/>
</dbReference>
<evidence type="ECO:0000313" key="8">
    <source>
        <dbReference type="Proteomes" id="UP000250354"/>
    </source>
</evidence>
<dbReference type="InterPro" id="IPR001907">
    <property type="entry name" value="ClpP"/>
</dbReference>
<keyword evidence="8" id="KW-1185">Reference proteome</keyword>
<dbReference type="PRINTS" id="PR00127">
    <property type="entry name" value="CLPPROTEASEP"/>
</dbReference>
<keyword evidence="2" id="KW-0963">Cytoplasm</keyword>
<dbReference type="CDD" id="cd07016">
    <property type="entry name" value="S14_ClpP_1"/>
    <property type="match status" value="1"/>
</dbReference>
<dbReference type="Proteomes" id="UP000250354">
    <property type="component" value="Chromosome"/>
</dbReference>
<evidence type="ECO:0000256" key="5">
    <source>
        <dbReference type="ARBA" id="ARBA00022825"/>
    </source>
</evidence>
<dbReference type="PANTHER" id="PTHR10381">
    <property type="entry name" value="ATP-DEPENDENT CLP PROTEASE PROTEOLYTIC SUBUNIT"/>
    <property type="match status" value="1"/>
</dbReference>
<evidence type="ECO:0000256" key="6">
    <source>
        <dbReference type="RuleBase" id="RU003567"/>
    </source>
</evidence>
<accession>A0ABZ2EE52</accession>
<dbReference type="GO" id="GO:0008233">
    <property type="term" value="F:peptidase activity"/>
    <property type="evidence" value="ECO:0007669"/>
    <property type="project" value="UniProtKB-KW"/>
</dbReference>
<dbReference type="SUPFAM" id="SSF52096">
    <property type="entry name" value="ClpP/crotonase"/>
    <property type="match status" value="1"/>
</dbReference>
<name>A0ABZ2EE52_9LACT</name>
<evidence type="ECO:0000256" key="3">
    <source>
        <dbReference type="ARBA" id="ARBA00022670"/>
    </source>
</evidence>
<organism evidence="7 8">
    <name type="scientific">Aerococcus mictus</name>
    <dbReference type="NCBI Taxonomy" id="2976810"/>
    <lineage>
        <taxon>Bacteria</taxon>
        <taxon>Bacillati</taxon>
        <taxon>Bacillota</taxon>
        <taxon>Bacilli</taxon>
        <taxon>Lactobacillales</taxon>
        <taxon>Aerococcaceae</taxon>
        <taxon>Aerococcus</taxon>
    </lineage>
</organism>
<reference evidence="7 8" key="1">
    <citation type="journal article" date="2020" name="J. Bacteriol.">
        <title>Aerococcus urinae Isolated from Women with Lower Urinary Tract Symptoms: In Vitro Aggregation and Genome Analysis.</title>
        <authorList>
            <person name="Hilt E.E."/>
            <person name="Putonti C."/>
            <person name="Thomas-White K."/>
            <person name="Lewis A.L."/>
            <person name="Visick K.L."/>
            <person name="Gilbert N.M."/>
            <person name="Wolfe A.J."/>
        </authorList>
    </citation>
    <scope>NUCLEOTIDE SEQUENCE [LARGE SCALE GENOMIC DNA]</scope>
    <source>
        <strain evidence="7 8">UMB1016</strain>
    </source>
</reference>
<sequence length="252" mass="27702">MTKLDKKLLKMMIDNPIQMKVQAKAKTNTLYLYGDVGGGFWTEGFTLQTVKEAAEGIDSDEVTIHIDSYGGNATEGVAIRNYLQDNFSTIHTVIDGIAASAASVIALSGDLTMPSGSTLMIHNPMTIAMGGVPEFEKAIGALQSLTKSYQDIYMQHFNGTTEELTDLMNNETWLTVEDAETYGFANQDQIENEEDEAESDDPPVNLAKVVAHAYLENKEESTDPEKEGAFFNEYKEEKISFAQGFKKLGGIK</sequence>
<dbReference type="InterPro" id="IPR023562">
    <property type="entry name" value="ClpP/TepA"/>
</dbReference>
<dbReference type="RefSeq" id="WP_141745197.1">
    <property type="nucleotide sequence ID" value="NZ_CP132985.1"/>
</dbReference>
<keyword evidence="4 7" id="KW-0378">Hydrolase</keyword>
<evidence type="ECO:0000256" key="1">
    <source>
        <dbReference type="ARBA" id="ARBA00007039"/>
    </source>
</evidence>
<gene>
    <name evidence="7" type="ORF">DBT44_0001835</name>
</gene>
<evidence type="ECO:0000256" key="2">
    <source>
        <dbReference type="ARBA" id="ARBA00022490"/>
    </source>
</evidence>
<proteinExistence type="inferred from homology"/>
<dbReference type="InterPro" id="IPR029045">
    <property type="entry name" value="ClpP/crotonase-like_dom_sf"/>
</dbReference>
<keyword evidence="3 7" id="KW-0645">Protease</keyword>
<dbReference type="Pfam" id="PF00574">
    <property type="entry name" value="CLP_protease"/>
    <property type="match status" value="1"/>
</dbReference>
<dbReference type="NCBIfam" id="NF045542">
    <property type="entry name" value="Clp_rel_HeadMat"/>
    <property type="match status" value="1"/>
</dbReference>
<keyword evidence="5" id="KW-0720">Serine protease</keyword>